<dbReference type="Proteomes" id="UP001210865">
    <property type="component" value="Chromosome"/>
</dbReference>
<keyword evidence="3" id="KW-1185">Reference proteome</keyword>
<dbReference type="RefSeq" id="WP_270076750.1">
    <property type="nucleotide sequence ID" value="NZ_CP115174.1"/>
</dbReference>
<feature type="region of interest" description="Disordered" evidence="1">
    <location>
        <begin position="31"/>
        <end position="61"/>
    </location>
</feature>
<name>A0ABY7NNE8_9SPHN</name>
<protein>
    <submittedName>
        <fullName evidence="2">Uncharacterized protein</fullName>
    </submittedName>
</protein>
<feature type="compositionally biased region" description="Polar residues" evidence="1">
    <location>
        <begin position="36"/>
        <end position="55"/>
    </location>
</feature>
<evidence type="ECO:0000313" key="2">
    <source>
        <dbReference type="EMBL" id="WBO22102.1"/>
    </source>
</evidence>
<dbReference type="EMBL" id="CP115174">
    <property type="protein sequence ID" value="WBO22102.1"/>
    <property type="molecule type" value="Genomic_DNA"/>
</dbReference>
<sequence>MITPPACACPATASRSNWPSASPIGALATIRPPARATTSATISRRCGSSPNSSIAGAQIRR</sequence>
<accession>A0ABY7NNE8</accession>
<evidence type="ECO:0000313" key="3">
    <source>
        <dbReference type="Proteomes" id="UP001210865"/>
    </source>
</evidence>
<proteinExistence type="predicted"/>
<reference evidence="2 3" key="1">
    <citation type="submission" date="2022-12" db="EMBL/GenBank/DDBJ databases">
        <title>Sphingomonas abieness sp. nov., an endophytic bacterium isolated from Abies koreana.</title>
        <authorList>
            <person name="Jiang L."/>
            <person name="Lee J."/>
        </authorList>
    </citation>
    <scope>NUCLEOTIDE SEQUENCE [LARGE SCALE GENOMIC DNA]</scope>
    <source>
        <strain evidence="3">PAMB 00755</strain>
    </source>
</reference>
<evidence type="ECO:0000256" key="1">
    <source>
        <dbReference type="SAM" id="MobiDB-lite"/>
    </source>
</evidence>
<organism evidence="2 3">
    <name type="scientific">Sphingomonas abietis</name>
    <dbReference type="NCBI Taxonomy" id="3012344"/>
    <lineage>
        <taxon>Bacteria</taxon>
        <taxon>Pseudomonadati</taxon>
        <taxon>Pseudomonadota</taxon>
        <taxon>Alphaproteobacteria</taxon>
        <taxon>Sphingomonadales</taxon>
        <taxon>Sphingomonadaceae</taxon>
        <taxon>Sphingomonas</taxon>
    </lineage>
</organism>
<gene>
    <name evidence="2" type="ORF">PBT88_18410</name>
</gene>